<evidence type="ECO:0000313" key="3">
    <source>
        <dbReference type="EMBL" id="OWY93176.1"/>
    </source>
</evidence>
<comment type="caution">
    <text evidence="3">The sequence shown here is derived from an EMBL/GenBank/DDBJ whole genome shotgun (WGS) entry which is preliminary data.</text>
</comment>
<feature type="compositionally biased region" description="Basic residues" evidence="1">
    <location>
        <begin position="138"/>
        <end position="150"/>
    </location>
</feature>
<dbReference type="InterPro" id="IPR000477">
    <property type="entry name" value="RT_dom"/>
</dbReference>
<gene>
    <name evidence="3" type="ORF">PHMEG_00037525</name>
</gene>
<dbReference type="InterPro" id="IPR053134">
    <property type="entry name" value="RNA-dir_DNA_polymerase"/>
</dbReference>
<dbReference type="STRING" id="4795.A0A225UKV1"/>
<dbReference type="OrthoDB" id="121519at2759"/>
<sequence>MQAKFILLIAYDEYGALSTEKFAIVNSNFIDSGATMDGVSPSFCSANNLWEHVVDHDEPMEITLAGKQTMTLPTRTIPLTVYMEKFTPYTNDFLVIDVPEGKTFSWSVNPDINWVSERVKPRVQQDYRKLEEISSRPKTNKKRERVRTSHKPVQPALPIGGKRRSRSPQRKRSLSDYFSTGYYSAVSGTTKYITSKQFRRMLKKPSKIECIFTQNRKKCGRTEEPVDIESFRDHPVFALLLKHKELYKQKLPMDLPPHEHGEHVMEVDTKEAVFRRQWRQSPSQEKVIMDWVRELRKAGLIRTSTSPHGAPTFCVKKPVGWRIVHDYRAMNSHTVRRTLPMPRRDSIIEKMQGAFWYSCIDLLSGYYQFRMRDCDVPFTAFQTPDGAYEYLVLPMGLSNAPATFNDGIRRILSDLSEICQCYFDDIYIYTKSKSVEDHLTALD</sequence>
<dbReference type="Pfam" id="PF00078">
    <property type="entry name" value="RVT_1"/>
    <property type="match status" value="1"/>
</dbReference>
<dbReference type="Gene3D" id="3.30.70.270">
    <property type="match status" value="1"/>
</dbReference>
<proteinExistence type="predicted"/>
<evidence type="ECO:0000259" key="2">
    <source>
        <dbReference type="Pfam" id="PF00078"/>
    </source>
</evidence>
<feature type="region of interest" description="Disordered" evidence="1">
    <location>
        <begin position="130"/>
        <end position="173"/>
    </location>
</feature>
<dbReference type="PANTHER" id="PTHR24559">
    <property type="entry name" value="TRANSPOSON TY3-I GAG-POL POLYPROTEIN"/>
    <property type="match status" value="1"/>
</dbReference>
<feature type="domain" description="Reverse transcriptase" evidence="2">
    <location>
        <begin position="316"/>
        <end position="440"/>
    </location>
</feature>
<keyword evidence="4" id="KW-1185">Reference proteome</keyword>
<evidence type="ECO:0000313" key="4">
    <source>
        <dbReference type="Proteomes" id="UP000198211"/>
    </source>
</evidence>
<dbReference type="AlphaFoldDB" id="A0A225UKV1"/>
<reference evidence="4" key="1">
    <citation type="submission" date="2017-03" db="EMBL/GenBank/DDBJ databases">
        <title>Phytopthora megakarya and P. palmivora, two closely related causual agents of cacao black pod achieved similar genome size and gene model numbers by different mechanisms.</title>
        <authorList>
            <person name="Ali S."/>
            <person name="Shao J."/>
            <person name="Larry D.J."/>
            <person name="Kronmiller B."/>
            <person name="Shen D."/>
            <person name="Strem M.D."/>
            <person name="Melnick R.L."/>
            <person name="Guiltinan M.J."/>
            <person name="Tyler B.M."/>
            <person name="Meinhardt L.W."/>
            <person name="Bailey B.A."/>
        </authorList>
    </citation>
    <scope>NUCLEOTIDE SEQUENCE [LARGE SCALE GENOMIC DNA]</scope>
    <source>
        <strain evidence="4">zdho120</strain>
    </source>
</reference>
<organism evidence="3 4">
    <name type="scientific">Phytophthora megakarya</name>
    <dbReference type="NCBI Taxonomy" id="4795"/>
    <lineage>
        <taxon>Eukaryota</taxon>
        <taxon>Sar</taxon>
        <taxon>Stramenopiles</taxon>
        <taxon>Oomycota</taxon>
        <taxon>Peronosporomycetes</taxon>
        <taxon>Peronosporales</taxon>
        <taxon>Peronosporaceae</taxon>
        <taxon>Phytophthora</taxon>
    </lineage>
</organism>
<dbReference type="InterPro" id="IPR043128">
    <property type="entry name" value="Rev_trsase/Diguanyl_cyclase"/>
</dbReference>
<dbReference type="SUPFAM" id="SSF56672">
    <property type="entry name" value="DNA/RNA polymerases"/>
    <property type="match status" value="1"/>
</dbReference>
<dbReference type="PANTHER" id="PTHR24559:SF444">
    <property type="entry name" value="REVERSE TRANSCRIPTASE DOMAIN-CONTAINING PROTEIN"/>
    <property type="match status" value="1"/>
</dbReference>
<dbReference type="EMBL" id="NBNE01016574">
    <property type="protein sequence ID" value="OWY93176.1"/>
    <property type="molecule type" value="Genomic_DNA"/>
</dbReference>
<dbReference type="CDD" id="cd01647">
    <property type="entry name" value="RT_LTR"/>
    <property type="match status" value="1"/>
</dbReference>
<dbReference type="Gene3D" id="3.10.10.10">
    <property type="entry name" value="HIV Type 1 Reverse Transcriptase, subunit A, domain 1"/>
    <property type="match status" value="1"/>
</dbReference>
<dbReference type="Proteomes" id="UP000198211">
    <property type="component" value="Unassembled WGS sequence"/>
</dbReference>
<name>A0A225UKV1_9STRA</name>
<dbReference type="InterPro" id="IPR043502">
    <property type="entry name" value="DNA/RNA_pol_sf"/>
</dbReference>
<protein>
    <recommendedName>
        <fullName evidence="2">Reverse transcriptase domain-containing protein</fullName>
    </recommendedName>
</protein>
<accession>A0A225UKV1</accession>
<feature type="compositionally biased region" description="Basic residues" evidence="1">
    <location>
        <begin position="161"/>
        <end position="172"/>
    </location>
</feature>
<evidence type="ECO:0000256" key="1">
    <source>
        <dbReference type="SAM" id="MobiDB-lite"/>
    </source>
</evidence>